<dbReference type="Pfam" id="PF22399">
    <property type="entry name" value="DUF6979"/>
    <property type="match status" value="1"/>
</dbReference>
<reference evidence="2" key="1">
    <citation type="submission" date="2010-10" db="EMBL/GenBank/DDBJ databases">
        <title>Complete sequence of Enterobacter cloacae SCF1.</title>
        <authorList>
            <consortium name="US DOE Joint Genome Institute"/>
            <person name="Lucas S."/>
            <person name="Copeland A."/>
            <person name="Lapidus A."/>
            <person name="Cheng J.-F."/>
            <person name="Bruce D."/>
            <person name="Goodwin L."/>
            <person name="Pitluck S."/>
            <person name="Davenport K."/>
            <person name="Detter J.C."/>
            <person name="Han C."/>
            <person name="Tapia R."/>
            <person name="Land M."/>
            <person name="Hauser L."/>
            <person name="Chang Y.-J."/>
            <person name="Jeffries C."/>
            <person name="Kyrpides N."/>
            <person name="Ivanova N."/>
            <person name="Mikhailova N."/>
            <person name="DeAngelis K."/>
            <person name="Arkin A.P."/>
            <person name="Chivian D."/>
            <person name="Edwards B."/>
            <person name="Woo H."/>
            <person name="Hazen T.C."/>
            <person name="Woyke T."/>
        </authorList>
    </citation>
    <scope>NUCLEOTIDE SEQUENCE [LARGE SCALE GENOMIC DNA]</scope>
    <source>
        <strain evidence="2">SCF1</strain>
    </source>
</reference>
<keyword evidence="2" id="KW-1185">Reference proteome</keyword>
<reference evidence="1 2" key="2">
    <citation type="journal article" date="2011" name="Stand. Genomic Sci.">
        <title>Complete genome sequence of 'Enterobacter lignolyticus' SCF1.</title>
        <authorList>
            <person name="Deangelis K.M."/>
            <person name="D'Haeseleer P."/>
            <person name="Chivian D."/>
            <person name="Fortney J.L."/>
            <person name="Khudyakov J."/>
            <person name="Simmons B."/>
            <person name="Woo H."/>
            <person name="Arkin A.P."/>
            <person name="Davenport K.W."/>
            <person name="Goodwin L."/>
            <person name="Chen A."/>
            <person name="Ivanova N."/>
            <person name="Kyrpides N.C."/>
            <person name="Mavromatis K."/>
            <person name="Woyke T."/>
            <person name="Hazen T.C."/>
        </authorList>
    </citation>
    <scope>NUCLEOTIDE SEQUENCE [LARGE SCALE GENOMIC DNA]</scope>
    <source>
        <strain evidence="1 2">SCF1</strain>
    </source>
</reference>
<dbReference type="InterPro" id="IPR053917">
    <property type="entry name" value="DUF6979"/>
</dbReference>
<name>E3G2T2_ENTLS</name>
<dbReference type="eggNOG" id="ENOG5032ZXM">
    <property type="taxonomic scope" value="Bacteria"/>
</dbReference>
<accession>E3G2T2</accession>
<gene>
    <name evidence="1" type="ordered locus">Entcl_1857</name>
</gene>
<sequence>MNNYAKTALKAHSLIVQECMDPPEAWNQAVVTVTNSKTSQKKGCPRNTFLGLAYAGYLKDVYADPSAKHEGVLRRRALDAADAVLARPTISKQELSSQLEYVDKQGAYDIVFALNEHGVLKKP</sequence>
<dbReference type="HOGENOM" id="CLU_130801_1_0_6"/>
<protein>
    <submittedName>
        <fullName evidence="1">Uncharacterized protein</fullName>
    </submittedName>
</protein>
<dbReference type="Proteomes" id="UP000006872">
    <property type="component" value="Chromosome"/>
</dbReference>
<dbReference type="AlphaFoldDB" id="E3G2T2"/>
<dbReference type="STRING" id="701347.Entcl_1857"/>
<evidence type="ECO:0000313" key="1">
    <source>
        <dbReference type="EMBL" id="ADO48113.1"/>
    </source>
</evidence>
<dbReference type="EMBL" id="CP002272">
    <property type="protein sequence ID" value="ADO48113.1"/>
    <property type="molecule type" value="Genomic_DNA"/>
</dbReference>
<organism evidence="1 2">
    <name type="scientific">Enterobacter lignolyticus (strain SCF1)</name>
    <dbReference type="NCBI Taxonomy" id="701347"/>
    <lineage>
        <taxon>Bacteria</taxon>
        <taxon>Pseudomonadati</taxon>
        <taxon>Pseudomonadota</taxon>
        <taxon>Gammaproteobacteria</taxon>
        <taxon>Enterobacterales</taxon>
        <taxon>Enterobacteriaceae</taxon>
        <taxon>Pluralibacter</taxon>
    </lineage>
</organism>
<dbReference type="RefSeq" id="WP_013365854.1">
    <property type="nucleotide sequence ID" value="NC_014618.1"/>
</dbReference>
<dbReference type="KEGG" id="esc:Entcl_1857"/>
<proteinExistence type="predicted"/>
<evidence type="ECO:0000313" key="2">
    <source>
        <dbReference type="Proteomes" id="UP000006872"/>
    </source>
</evidence>